<organism evidence="4 5">
    <name type="scientific">Strigops habroptila</name>
    <name type="common">Kakapo</name>
    <dbReference type="NCBI Taxonomy" id="2489341"/>
    <lineage>
        <taxon>Eukaryota</taxon>
        <taxon>Metazoa</taxon>
        <taxon>Chordata</taxon>
        <taxon>Craniata</taxon>
        <taxon>Vertebrata</taxon>
        <taxon>Euteleostomi</taxon>
        <taxon>Archelosauria</taxon>
        <taxon>Archosauria</taxon>
        <taxon>Dinosauria</taxon>
        <taxon>Saurischia</taxon>
        <taxon>Theropoda</taxon>
        <taxon>Coelurosauria</taxon>
        <taxon>Aves</taxon>
        <taxon>Neognathae</taxon>
        <taxon>Neoaves</taxon>
        <taxon>Telluraves</taxon>
        <taxon>Australaves</taxon>
        <taxon>Psittaciformes</taxon>
        <taxon>Psittacidae</taxon>
        <taxon>Strigops</taxon>
    </lineage>
</organism>
<dbReference type="RefSeq" id="XP_030326171.1">
    <property type="nucleotide sequence ID" value="XM_030470311.1"/>
</dbReference>
<reference evidence="4" key="3">
    <citation type="submission" date="2025-09" db="UniProtKB">
        <authorList>
            <consortium name="Ensembl"/>
        </authorList>
    </citation>
    <scope>IDENTIFICATION</scope>
</reference>
<dbReference type="CTD" id="286319"/>
<gene>
    <name evidence="4" type="primary">TUSC1</name>
</gene>
<dbReference type="Ensembl" id="ENSSHBT00005027795.1">
    <property type="protein sequence ID" value="ENSSHBP00005023345.1"/>
    <property type="gene ID" value="ENSSHBG00005019584.1"/>
</dbReference>
<name>A0A672V7D8_STRHB</name>
<feature type="region of interest" description="Disordered" evidence="3">
    <location>
        <begin position="22"/>
        <end position="43"/>
    </location>
</feature>
<proteinExistence type="predicted"/>
<dbReference type="PANTHER" id="PTHR34768">
    <property type="entry name" value="COILED-COIL DOMAIN-CONTAINING PROTEIN 89"/>
    <property type="match status" value="1"/>
</dbReference>
<dbReference type="OrthoDB" id="9838253at2759"/>
<evidence type="ECO:0000313" key="4">
    <source>
        <dbReference type="Ensembl" id="ENSSHBP00005023345.1"/>
    </source>
</evidence>
<dbReference type="GeneTree" id="ENSGT00390000013920"/>
<sequence>MRRMRVVEGRWGCTGSARRGRAGLAGGAEEVGGPGGCQEGWRGQSRGSLQQLAERYADLAASYSEALRQRAQQETQNARLRQDNARLRLENRRLRRENRSLFRQTLLGPGEPAAPDEEAEALRAQLGRLQERHRRALQHLRRCRAACGPEASGLDDRELDELLEEEEEDEQPPSPPPPAARGEEPCVACVAGLGGRRGRQGCYEGAVLLVCSAPLSTLDLGWGRGGTPALPGRTGSFQGKGGRGVGCVFLSPCRRCMTRKH</sequence>
<keyword evidence="1 2" id="KW-0175">Coiled coil</keyword>
<evidence type="ECO:0000256" key="1">
    <source>
        <dbReference type="ARBA" id="ARBA00023054"/>
    </source>
</evidence>
<dbReference type="GeneID" id="115600883"/>
<dbReference type="PANTHER" id="PTHR34768:SF3">
    <property type="entry name" value="TUMOR SUPPRESSOR CANDIDATE GENE 1 PROTEIN"/>
    <property type="match status" value="1"/>
</dbReference>
<dbReference type="OMA" id="MGPMWRM"/>
<dbReference type="InParanoid" id="A0A672V7D8"/>
<reference evidence="4 5" key="1">
    <citation type="submission" date="2019-11" db="EMBL/GenBank/DDBJ databases">
        <title>Strigops habroptila (kakapo) genome, bStrHab1, primary haplotype, v2.</title>
        <authorList>
            <person name="Jarvis E.D."/>
            <person name="Howard J."/>
            <person name="Rhie A."/>
            <person name="Phillippy A."/>
            <person name="Korlach J."/>
            <person name="Digby A."/>
            <person name="Iorns D."/>
            <person name="Eason D."/>
            <person name="Robertson B."/>
            <person name="Raemaekers T."/>
            <person name="Howe K."/>
            <person name="Lewin H."/>
            <person name="Damas J."/>
            <person name="Hastie A."/>
            <person name="Tracey A."/>
            <person name="Chow W."/>
            <person name="Fedrigo O."/>
        </authorList>
    </citation>
    <scope>NUCLEOTIDE SEQUENCE [LARGE SCALE GENOMIC DNA]</scope>
</reference>
<dbReference type="AlphaFoldDB" id="A0A672V7D8"/>
<reference evidence="4" key="2">
    <citation type="submission" date="2025-08" db="UniProtKB">
        <authorList>
            <consortium name="Ensembl"/>
        </authorList>
    </citation>
    <scope>IDENTIFICATION</scope>
</reference>
<keyword evidence="5" id="KW-1185">Reference proteome</keyword>
<evidence type="ECO:0000313" key="5">
    <source>
        <dbReference type="Proteomes" id="UP000472266"/>
    </source>
</evidence>
<accession>A0A672V7D8</accession>
<feature type="compositionally biased region" description="Gly residues" evidence="3">
    <location>
        <begin position="23"/>
        <end position="38"/>
    </location>
</feature>
<dbReference type="KEGG" id="shab:115600883"/>
<evidence type="ECO:0000256" key="3">
    <source>
        <dbReference type="SAM" id="MobiDB-lite"/>
    </source>
</evidence>
<evidence type="ECO:0000256" key="2">
    <source>
        <dbReference type="SAM" id="Coils"/>
    </source>
</evidence>
<dbReference type="InterPro" id="IPR043450">
    <property type="entry name" value="CCDC89-like"/>
</dbReference>
<protein>
    <submittedName>
        <fullName evidence="4">Tumor suppressor candidate 1</fullName>
    </submittedName>
</protein>
<feature type="region of interest" description="Disordered" evidence="3">
    <location>
        <begin position="163"/>
        <end position="184"/>
    </location>
</feature>
<dbReference type="Proteomes" id="UP000472266">
    <property type="component" value="Chromosome 3"/>
</dbReference>
<feature type="coiled-coil region" evidence="2">
    <location>
        <begin position="49"/>
        <end position="139"/>
    </location>
</feature>